<dbReference type="AlphaFoldDB" id="A0A6M4GT92"/>
<sequence>MRRSLKYLGTLLLAATLGACSVLPESSTSTTAPPPPRPPSTADELVAYLARLRDLDDTGLTLEATRQREFIKQQPGEVSRLKLALALSALQSEESEILMLVEPLAREPKGIDPDVRAMASFLQHQTVERRKLKETAAAAGTKAKDDRRALESQRQRADTLQERNAQLQQKLDALTNLEKSLSGRKGN</sequence>
<protein>
    <submittedName>
        <fullName evidence="3">Uncharacterized protein</fullName>
    </submittedName>
</protein>
<keyword evidence="4" id="KW-1185">Reference proteome</keyword>
<dbReference type="PROSITE" id="PS51257">
    <property type="entry name" value="PROKAR_LIPOPROTEIN"/>
    <property type="match status" value="1"/>
</dbReference>
<keyword evidence="2" id="KW-0732">Signal</keyword>
<feature type="compositionally biased region" description="Basic and acidic residues" evidence="1">
    <location>
        <begin position="142"/>
        <end position="161"/>
    </location>
</feature>
<evidence type="ECO:0000256" key="1">
    <source>
        <dbReference type="SAM" id="MobiDB-lite"/>
    </source>
</evidence>
<dbReference type="RefSeq" id="WP_171090619.1">
    <property type="nucleotide sequence ID" value="NZ_CP053069.1"/>
</dbReference>
<dbReference type="Proteomes" id="UP000501534">
    <property type="component" value="Chromosome"/>
</dbReference>
<reference evidence="3 4" key="1">
    <citation type="submission" date="2020-04" db="EMBL/GenBank/DDBJ databases">
        <title>Usitatibacter rugosus gen. nov., sp. nov. and Usitatibacter palustris sp. nov., novel members of Usitatibacteraceae fam. nov. within the order Nitrosomonadales isolated from soil.</title>
        <authorList>
            <person name="Huber K.J."/>
            <person name="Neumann-Schaal M."/>
            <person name="Geppert A."/>
            <person name="Luckner M."/>
            <person name="Wanner G."/>
            <person name="Overmann J."/>
        </authorList>
    </citation>
    <scope>NUCLEOTIDE SEQUENCE [LARGE SCALE GENOMIC DNA]</scope>
    <source>
        <strain evidence="3 4">0125_3</strain>
    </source>
</reference>
<evidence type="ECO:0000313" key="4">
    <source>
        <dbReference type="Proteomes" id="UP000501534"/>
    </source>
</evidence>
<proteinExistence type="predicted"/>
<accession>A0A6M4GT92</accession>
<feature type="chain" id="PRO_5026999313" evidence="2">
    <location>
        <begin position="20"/>
        <end position="187"/>
    </location>
</feature>
<organism evidence="3 4">
    <name type="scientific">Usitatibacter rugosus</name>
    <dbReference type="NCBI Taxonomy" id="2732067"/>
    <lineage>
        <taxon>Bacteria</taxon>
        <taxon>Pseudomonadati</taxon>
        <taxon>Pseudomonadota</taxon>
        <taxon>Betaproteobacteria</taxon>
        <taxon>Nitrosomonadales</taxon>
        <taxon>Usitatibacteraceae</taxon>
        <taxon>Usitatibacter</taxon>
    </lineage>
</organism>
<feature type="region of interest" description="Disordered" evidence="1">
    <location>
        <begin position="133"/>
        <end position="162"/>
    </location>
</feature>
<evidence type="ECO:0000256" key="2">
    <source>
        <dbReference type="SAM" id="SignalP"/>
    </source>
</evidence>
<feature type="signal peptide" evidence="2">
    <location>
        <begin position="1"/>
        <end position="19"/>
    </location>
</feature>
<name>A0A6M4GT92_9PROT</name>
<dbReference type="KEGG" id="uru:DSM104443_01299"/>
<dbReference type="EMBL" id="CP053069">
    <property type="protein sequence ID" value="QJR10245.1"/>
    <property type="molecule type" value="Genomic_DNA"/>
</dbReference>
<evidence type="ECO:0000313" key="3">
    <source>
        <dbReference type="EMBL" id="QJR10245.1"/>
    </source>
</evidence>
<gene>
    <name evidence="3" type="ORF">DSM104443_01299</name>
</gene>